<keyword evidence="5" id="KW-0820">tRNA-binding</keyword>
<keyword evidence="8" id="KW-0547">Nucleotide-binding</keyword>
<dbReference type="STRING" id="6573.A0A210PI17"/>
<sequence length="391" mass="44499">MFRNIRRVVCGISGGVDSAVSALLLKKKGYEVIGLFMTNWDKLNEKGECQADKDFEDAQFICEHLNLPLHNVSFVKEYWNEVFSQFLEDHKNGLSSVPDIYCNRYIKFGEFFDTARNEFNADAIATGHYARTSIEHDMENADLSKGVKLLRGLDPVKDQTFFLAQIPQKTLERTIFPVGSMLKKDVKKIAIESGLERIAKKKESMGLCYIGKTNFSKFIENYIEPKVGYFVDLETEEIIGEHDGLHKWTIGQRINIGSRNMKTYVASKDSASNNIMVVEGTNHPALFCQSAVTQKPYWICGPPEGLSQYQPVDVLFKYQHVHPVSKCTLSLNPDDTLTICTPEPMRAFTPGQFFVFYNGEECIGCARTHRSGPSLYHQEKRDRVDLRIPFT</sequence>
<dbReference type="GO" id="GO:0002143">
    <property type="term" value="P:tRNA wobble position uridine thiolation"/>
    <property type="evidence" value="ECO:0007669"/>
    <property type="project" value="TreeGrafter"/>
</dbReference>
<comment type="caution">
    <text evidence="15">The sequence shown here is derived from an EMBL/GenBank/DDBJ whole genome shotgun (WGS) entry which is preliminary data.</text>
</comment>
<protein>
    <recommendedName>
        <fullName evidence="4">tRNA-5-taurinomethyluridine 2-sulfurtransferase</fullName>
        <ecNumber evidence="4">2.8.1.14</ecNumber>
    </recommendedName>
</protein>
<evidence type="ECO:0000256" key="1">
    <source>
        <dbReference type="ARBA" id="ARBA00003986"/>
    </source>
</evidence>
<name>A0A210PI17_MIZYE</name>
<evidence type="ECO:0000256" key="12">
    <source>
        <dbReference type="ARBA" id="ARBA00049564"/>
    </source>
</evidence>
<comment type="function">
    <text evidence="1">Catalyzes the 2-thiolation of uridine at the wobble position (U34) of mitochondrial tRNA(Lys), tRNA(Glu) and tRNA(Gln). Required for the formation of 5-taurinomethyl-2-thiouridine (tm5s2U) of mitochondrial tRNA(Lys), tRNA(Glu), and tRNA(Gln) at the wobble position. ATP is required to activate the C2 atom of the wobble base.</text>
</comment>
<proteinExistence type="inferred from homology"/>
<dbReference type="GO" id="GO:0000049">
    <property type="term" value="F:tRNA binding"/>
    <property type="evidence" value="ECO:0007669"/>
    <property type="project" value="UniProtKB-KW"/>
</dbReference>
<evidence type="ECO:0000256" key="6">
    <source>
        <dbReference type="ARBA" id="ARBA00022679"/>
    </source>
</evidence>
<dbReference type="NCBIfam" id="NF001138">
    <property type="entry name" value="PRK00143.1"/>
    <property type="match status" value="1"/>
</dbReference>
<feature type="domain" description="tRNA-specific 2-thiouridylase MnmA-like C-terminal" evidence="13">
    <location>
        <begin position="293"/>
        <end position="366"/>
    </location>
</feature>
<evidence type="ECO:0000256" key="10">
    <source>
        <dbReference type="ARBA" id="ARBA00022884"/>
    </source>
</evidence>
<keyword evidence="11" id="KW-1015">Disulfide bond</keyword>
<dbReference type="CDD" id="cd01998">
    <property type="entry name" value="MnmA_TRMU-like"/>
    <property type="match status" value="1"/>
</dbReference>
<dbReference type="InterPro" id="IPR004506">
    <property type="entry name" value="MnmA-like"/>
</dbReference>
<evidence type="ECO:0000256" key="7">
    <source>
        <dbReference type="ARBA" id="ARBA00022694"/>
    </source>
</evidence>
<dbReference type="SUPFAM" id="SSF52402">
    <property type="entry name" value="Adenine nucleotide alpha hydrolases-like"/>
    <property type="match status" value="1"/>
</dbReference>
<dbReference type="PANTHER" id="PTHR11933">
    <property type="entry name" value="TRNA 5-METHYLAMINOMETHYL-2-THIOURIDYLATE -METHYLTRANSFERASE"/>
    <property type="match status" value="1"/>
</dbReference>
<keyword evidence="9" id="KW-0067">ATP-binding</keyword>
<dbReference type="Gene3D" id="2.30.30.280">
    <property type="entry name" value="Adenine nucleotide alpha hydrolases-like domains"/>
    <property type="match status" value="1"/>
</dbReference>
<comment type="subcellular location">
    <subcellularLocation>
        <location evidence="2">Mitochondrion</location>
    </subcellularLocation>
</comment>
<evidence type="ECO:0000256" key="2">
    <source>
        <dbReference type="ARBA" id="ARBA00004173"/>
    </source>
</evidence>
<dbReference type="FunFam" id="3.40.50.620:FF:000104">
    <property type="entry name" value="Mitochondrial tRNA-specific 2-thiouridylase 1"/>
    <property type="match status" value="1"/>
</dbReference>
<dbReference type="GO" id="GO:0005524">
    <property type="term" value="F:ATP binding"/>
    <property type="evidence" value="ECO:0007669"/>
    <property type="project" value="UniProtKB-KW"/>
</dbReference>
<comment type="catalytic activity">
    <reaction evidence="12">
        <text>5-taurinomethyluridine(34) in tRNA + S-sulfanyl-L-cysteinyl-[protein] + AH2 + ATP = 5-taurinomethyl-2-thiouridine(34) in tRNA + L-cysteinyl-[protein] + A + AMP + diphosphate + H(+)</text>
        <dbReference type="Rhea" id="RHEA:47040"/>
        <dbReference type="Rhea" id="RHEA-COMP:10131"/>
        <dbReference type="Rhea" id="RHEA-COMP:11726"/>
        <dbReference type="Rhea" id="RHEA-COMP:11732"/>
        <dbReference type="Rhea" id="RHEA-COMP:11733"/>
        <dbReference type="ChEBI" id="CHEBI:13193"/>
        <dbReference type="ChEBI" id="CHEBI:15378"/>
        <dbReference type="ChEBI" id="CHEBI:17499"/>
        <dbReference type="ChEBI" id="CHEBI:29950"/>
        <dbReference type="ChEBI" id="CHEBI:30616"/>
        <dbReference type="ChEBI" id="CHEBI:33019"/>
        <dbReference type="ChEBI" id="CHEBI:61963"/>
        <dbReference type="ChEBI" id="CHEBI:87171"/>
        <dbReference type="ChEBI" id="CHEBI:87172"/>
        <dbReference type="ChEBI" id="CHEBI:456215"/>
        <dbReference type="EC" id="2.8.1.14"/>
    </reaction>
</comment>
<dbReference type="InterPro" id="IPR023382">
    <property type="entry name" value="MnmA-like_central_sf"/>
</dbReference>
<dbReference type="Proteomes" id="UP000242188">
    <property type="component" value="Unassembled WGS sequence"/>
</dbReference>
<dbReference type="GO" id="GO:0005739">
    <property type="term" value="C:mitochondrion"/>
    <property type="evidence" value="ECO:0007669"/>
    <property type="project" value="UniProtKB-SubCell"/>
</dbReference>
<reference evidence="15 16" key="1">
    <citation type="journal article" date="2017" name="Nat. Ecol. Evol.">
        <title>Scallop genome provides insights into evolution of bilaterian karyotype and development.</title>
        <authorList>
            <person name="Wang S."/>
            <person name="Zhang J."/>
            <person name="Jiao W."/>
            <person name="Li J."/>
            <person name="Xun X."/>
            <person name="Sun Y."/>
            <person name="Guo X."/>
            <person name="Huan P."/>
            <person name="Dong B."/>
            <person name="Zhang L."/>
            <person name="Hu X."/>
            <person name="Sun X."/>
            <person name="Wang J."/>
            <person name="Zhao C."/>
            <person name="Wang Y."/>
            <person name="Wang D."/>
            <person name="Huang X."/>
            <person name="Wang R."/>
            <person name="Lv J."/>
            <person name="Li Y."/>
            <person name="Zhang Z."/>
            <person name="Liu B."/>
            <person name="Lu W."/>
            <person name="Hui Y."/>
            <person name="Liang J."/>
            <person name="Zhou Z."/>
            <person name="Hou R."/>
            <person name="Li X."/>
            <person name="Liu Y."/>
            <person name="Li H."/>
            <person name="Ning X."/>
            <person name="Lin Y."/>
            <person name="Zhao L."/>
            <person name="Xing Q."/>
            <person name="Dou J."/>
            <person name="Li Y."/>
            <person name="Mao J."/>
            <person name="Guo H."/>
            <person name="Dou H."/>
            <person name="Li T."/>
            <person name="Mu C."/>
            <person name="Jiang W."/>
            <person name="Fu Q."/>
            <person name="Fu X."/>
            <person name="Miao Y."/>
            <person name="Liu J."/>
            <person name="Yu Q."/>
            <person name="Li R."/>
            <person name="Liao H."/>
            <person name="Li X."/>
            <person name="Kong Y."/>
            <person name="Jiang Z."/>
            <person name="Chourrout D."/>
            <person name="Li R."/>
            <person name="Bao Z."/>
        </authorList>
    </citation>
    <scope>NUCLEOTIDE SEQUENCE [LARGE SCALE GENOMIC DNA]</scope>
    <source>
        <strain evidence="15 16">PY_sf001</strain>
    </source>
</reference>
<dbReference type="Pfam" id="PF20259">
    <property type="entry name" value="tRNA_Me_trans_M"/>
    <property type="match status" value="1"/>
</dbReference>
<dbReference type="AlphaFoldDB" id="A0A210PI17"/>
<dbReference type="NCBIfam" id="TIGR00420">
    <property type="entry name" value="trmU"/>
    <property type="match status" value="1"/>
</dbReference>
<dbReference type="GO" id="GO:0061708">
    <property type="term" value="F:tRNA-5-taurinomethyluridine 2-sulfurtransferase"/>
    <property type="evidence" value="ECO:0007669"/>
    <property type="project" value="UniProtKB-EC"/>
</dbReference>
<gene>
    <name evidence="15" type="ORF">KP79_PYT10960</name>
</gene>
<dbReference type="InterPro" id="IPR014729">
    <property type="entry name" value="Rossmann-like_a/b/a_fold"/>
</dbReference>
<evidence type="ECO:0000256" key="11">
    <source>
        <dbReference type="ARBA" id="ARBA00023157"/>
    </source>
</evidence>
<evidence type="ECO:0000256" key="5">
    <source>
        <dbReference type="ARBA" id="ARBA00022555"/>
    </source>
</evidence>
<dbReference type="EMBL" id="NEDP02076673">
    <property type="protein sequence ID" value="OWF36117.1"/>
    <property type="molecule type" value="Genomic_DNA"/>
</dbReference>
<evidence type="ECO:0000259" key="13">
    <source>
        <dbReference type="Pfam" id="PF20258"/>
    </source>
</evidence>
<dbReference type="Gene3D" id="2.40.30.10">
    <property type="entry name" value="Translation factors"/>
    <property type="match status" value="1"/>
</dbReference>
<dbReference type="InterPro" id="IPR046885">
    <property type="entry name" value="MnmA-like_C"/>
</dbReference>
<dbReference type="Pfam" id="PF03054">
    <property type="entry name" value="tRNA_Me_trans"/>
    <property type="match status" value="1"/>
</dbReference>
<dbReference type="PANTHER" id="PTHR11933:SF5">
    <property type="entry name" value="MITOCHONDRIAL TRNA-SPECIFIC 2-THIOURIDYLASE 1"/>
    <property type="match status" value="1"/>
</dbReference>
<dbReference type="OrthoDB" id="3685at2759"/>
<keyword evidence="6" id="KW-0808">Transferase</keyword>
<evidence type="ECO:0000256" key="4">
    <source>
        <dbReference type="ARBA" id="ARBA00011953"/>
    </source>
</evidence>
<evidence type="ECO:0000256" key="3">
    <source>
        <dbReference type="ARBA" id="ARBA00006191"/>
    </source>
</evidence>
<organism evidence="15 16">
    <name type="scientific">Mizuhopecten yessoensis</name>
    <name type="common">Japanese scallop</name>
    <name type="synonym">Patinopecten yessoensis</name>
    <dbReference type="NCBI Taxonomy" id="6573"/>
    <lineage>
        <taxon>Eukaryota</taxon>
        <taxon>Metazoa</taxon>
        <taxon>Spiralia</taxon>
        <taxon>Lophotrochozoa</taxon>
        <taxon>Mollusca</taxon>
        <taxon>Bivalvia</taxon>
        <taxon>Autobranchia</taxon>
        <taxon>Pteriomorphia</taxon>
        <taxon>Pectinida</taxon>
        <taxon>Pectinoidea</taxon>
        <taxon>Pectinidae</taxon>
        <taxon>Mizuhopecten</taxon>
    </lineage>
</organism>
<evidence type="ECO:0000259" key="14">
    <source>
        <dbReference type="Pfam" id="PF20259"/>
    </source>
</evidence>
<evidence type="ECO:0000256" key="8">
    <source>
        <dbReference type="ARBA" id="ARBA00022741"/>
    </source>
</evidence>
<keyword evidence="16" id="KW-1185">Reference proteome</keyword>
<evidence type="ECO:0000256" key="9">
    <source>
        <dbReference type="ARBA" id="ARBA00022840"/>
    </source>
</evidence>
<dbReference type="Gene3D" id="3.40.50.620">
    <property type="entry name" value="HUPs"/>
    <property type="match status" value="1"/>
</dbReference>
<dbReference type="EC" id="2.8.1.14" evidence="4"/>
<keyword evidence="7" id="KW-0819">tRNA processing</keyword>
<evidence type="ECO:0000313" key="16">
    <source>
        <dbReference type="Proteomes" id="UP000242188"/>
    </source>
</evidence>
<dbReference type="FunFam" id="2.30.30.280:FF:000001">
    <property type="entry name" value="tRNA-specific 2-thiouridylase MnmA"/>
    <property type="match status" value="1"/>
</dbReference>
<evidence type="ECO:0000313" key="15">
    <source>
        <dbReference type="EMBL" id="OWF36117.1"/>
    </source>
</evidence>
<accession>A0A210PI17</accession>
<feature type="domain" description="tRNA-specific 2-thiouridylase MnmA-like central" evidence="14">
    <location>
        <begin position="217"/>
        <end position="278"/>
    </location>
</feature>
<dbReference type="Pfam" id="PF20258">
    <property type="entry name" value="tRNA_Me_trans_C"/>
    <property type="match status" value="1"/>
</dbReference>
<keyword evidence="10" id="KW-0694">RNA-binding</keyword>
<dbReference type="InterPro" id="IPR046884">
    <property type="entry name" value="MnmA-like_central"/>
</dbReference>
<comment type="similarity">
    <text evidence="3">Belongs to the MnmA/TRMU family.</text>
</comment>